<organism evidence="1 2">
    <name type="scientific">Lithospermum erythrorhizon</name>
    <name type="common">Purple gromwell</name>
    <name type="synonym">Lithospermum officinale var. erythrorhizon</name>
    <dbReference type="NCBI Taxonomy" id="34254"/>
    <lineage>
        <taxon>Eukaryota</taxon>
        <taxon>Viridiplantae</taxon>
        <taxon>Streptophyta</taxon>
        <taxon>Embryophyta</taxon>
        <taxon>Tracheophyta</taxon>
        <taxon>Spermatophyta</taxon>
        <taxon>Magnoliopsida</taxon>
        <taxon>eudicotyledons</taxon>
        <taxon>Gunneridae</taxon>
        <taxon>Pentapetalae</taxon>
        <taxon>asterids</taxon>
        <taxon>lamiids</taxon>
        <taxon>Boraginales</taxon>
        <taxon>Boraginaceae</taxon>
        <taxon>Boraginoideae</taxon>
        <taxon>Lithospermeae</taxon>
        <taxon>Lithospermum</taxon>
    </lineage>
</organism>
<proteinExistence type="predicted"/>
<reference evidence="1 2" key="1">
    <citation type="submission" date="2024-01" db="EMBL/GenBank/DDBJ databases">
        <title>The complete chloroplast genome sequence of Lithospermum erythrorhizon: insights into the phylogenetic relationship among Boraginaceae species and the maternal lineages of purple gromwells.</title>
        <authorList>
            <person name="Okada T."/>
            <person name="Watanabe K."/>
        </authorList>
    </citation>
    <scope>NUCLEOTIDE SEQUENCE [LARGE SCALE GENOMIC DNA]</scope>
</reference>
<evidence type="ECO:0000313" key="1">
    <source>
        <dbReference type="EMBL" id="GAA0167390.1"/>
    </source>
</evidence>
<dbReference type="EMBL" id="BAABME010006077">
    <property type="protein sequence ID" value="GAA0167390.1"/>
    <property type="molecule type" value="Genomic_DNA"/>
</dbReference>
<comment type="caution">
    <text evidence="1">The sequence shown here is derived from an EMBL/GenBank/DDBJ whole genome shotgun (WGS) entry which is preliminary data.</text>
</comment>
<name>A0AAV3QWZ3_LITER</name>
<dbReference type="AlphaFoldDB" id="A0AAV3QWZ3"/>
<protein>
    <submittedName>
        <fullName evidence="1">Uncharacterized protein</fullName>
    </submittedName>
</protein>
<gene>
    <name evidence="1" type="ORF">LIER_22335</name>
</gene>
<keyword evidence="2" id="KW-1185">Reference proteome</keyword>
<sequence length="66" mass="7557">MMMMFEEMGFCGDLDFFPAPMKQQEVGAPQEEPKADRVVEDAYSDNLYTKRVVKGCWFKGVVGKDQ</sequence>
<dbReference type="Proteomes" id="UP001454036">
    <property type="component" value="Unassembled WGS sequence"/>
</dbReference>
<evidence type="ECO:0000313" key="2">
    <source>
        <dbReference type="Proteomes" id="UP001454036"/>
    </source>
</evidence>
<accession>A0AAV3QWZ3</accession>